<proteinExistence type="predicted"/>
<feature type="transmembrane region" description="Helical" evidence="1">
    <location>
        <begin position="91"/>
        <end position="111"/>
    </location>
</feature>
<dbReference type="GeneID" id="83154899"/>
<dbReference type="GO" id="GO:0004190">
    <property type="term" value="F:aspartic-type endopeptidase activity"/>
    <property type="evidence" value="ECO:0007669"/>
    <property type="project" value="InterPro"/>
</dbReference>
<dbReference type="BioCyc" id="RCHA213810:RUM_RS00170-MONOMER"/>
<name>D4L9M3_RUMC1</name>
<keyword evidence="3" id="KW-1185">Reference proteome</keyword>
<gene>
    <name evidence="2" type="ordered locus">RUM_00410</name>
</gene>
<dbReference type="Proteomes" id="UP000007054">
    <property type="component" value="Chromosome"/>
</dbReference>
<reference evidence="2" key="1">
    <citation type="submission" date="2010-03" db="EMBL/GenBank/DDBJ databases">
        <title>The genome sequence of Ruminococcus sp. 18P13.</title>
        <authorList>
            <consortium name="metaHIT consortium -- http://www.metahit.eu/"/>
            <person name="Pajon A."/>
            <person name="Turner K."/>
            <person name="Parkhill J."/>
            <person name="Bernalier A."/>
        </authorList>
    </citation>
    <scope>NUCLEOTIDE SEQUENCE [LARGE SCALE GENOMIC DNA]</scope>
    <source>
        <strain evidence="2">Type strain: 18P13</strain>
    </source>
</reference>
<dbReference type="InterPro" id="IPR005081">
    <property type="entry name" value="SpoIIGA"/>
</dbReference>
<protein>
    <submittedName>
        <fullName evidence="2">Sporulation factor SpoIIGA</fullName>
    </submittedName>
</protein>
<sequence length="283" mass="30876">MKLVMVMYIYVDVLLILNLYVNYFLLLATGRLMHLPCGRKRCIAAAAVGSLCALTIFLPPMHWALCTLLRFAMGVPVVWICFGRRMRLRDVVCFFVVSMGFGGAMLAVSLWRRPVGMAFNNASLYLDFSPACLLICTVAAYALTCGIRFLVDRSTMTQGHYRVVIRYGPRVIGMEALADSGNLLMDRLSGKPVILCGGAELEQLVQLEGNLTDPAAYAAMAMHCKGMRLIPCATVTGSGVVPVFAPDEVLICEACSGARKPVDALIGIQQERDGAIFNPKLLI</sequence>
<keyword evidence="1" id="KW-1133">Transmembrane helix</keyword>
<dbReference type="GO" id="GO:0030436">
    <property type="term" value="P:asexual sporulation"/>
    <property type="evidence" value="ECO:0007669"/>
    <property type="project" value="InterPro"/>
</dbReference>
<dbReference type="Pfam" id="PF03419">
    <property type="entry name" value="Peptidase_U4"/>
    <property type="match status" value="1"/>
</dbReference>
<keyword evidence="1" id="KW-0812">Transmembrane</keyword>
<dbReference type="PATRIC" id="fig|213810.4.peg.143"/>
<dbReference type="RefSeq" id="WP_015557226.1">
    <property type="nucleotide sequence ID" value="NC_021039.1"/>
</dbReference>
<dbReference type="HOGENOM" id="CLU_059158_2_0_9"/>
<accession>D4L9M3</accession>
<evidence type="ECO:0000313" key="2">
    <source>
        <dbReference type="EMBL" id="CBL16318.1"/>
    </source>
</evidence>
<feature type="transmembrane region" description="Helical" evidence="1">
    <location>
        <begin position="131"/>
        <end position="151"/>
    </location>
</feature>
<evidence type="ECO:0000313" key="3">
    <source>
        <dbReference type="Proteomes" id="UP000007054"/>
    </source>
</evidence>
<evidence type="ECO:0000256" key="1">
    <source>
        <dbReference type="SAM" id="Phobius"/>
    </source>
</evidence>
<organism evidence="2 3">
    <name type="scientific">Ruminococcus champanellensis (strain DSM 18848 / JCM 17042 / KCTC 15320 / 18P13)</name>
    <dbReference type="NCBI Taxonomy" id="213810"/>
    <lineage>
        <taxon>Bacteria</taxon>
        <taxon>Bacillati</taxon>
        <taxon>Bacillota</taxon>
        <taxon>Clostridia</taxon>
        <taxon>Eubacteriales</taxon>
        <taxon>Oscillospiraceae</taxon>
        <taxon>Ruminococcus</taxon>
    </lineage>
</organism>
<dbReference type="GO" id="GO:0006508">
    <property type="term" value="P:proteolysis"/>
    <property type="evidence" value="ECO:0007669"/>
    <property type="project" value="InterPro"/>
</dbReference>
<reference evidence="2" key="2">
    <citation type="submission" date="2010-03" db="EMBL/GenBank/DDBJ databases">
        <authorList>
            <person name="Pajon A."/>
        </authorList>
    </citation>
    <scope>NUCLEOTIDE SEQUENCE</scope>
    <source>
        <strain evidence="2">Type strain: 18P13</strain>
    </source>
</reference>
<keyword evidence="1" id="KW-0472">Membrane</keyword>
<feature type="transmembrane region" description="Helical" evidence="1">
    <location>
        <begin position="42"/>
        <end position="61"/>
    </location>
</feature>
<dbReference type="AlphaFoldDB" id="D4L9M3"/>
<feature type="transmembrane region" description="Helical" evidence="1">
    <location>
        <begin position="6"/>
        <end position="30"/>
    </location>
</feature>
<dbReference type="STRING" id="213810.RUM_00410"/>
<dbReference type="EMBL" id="FP929052">
    <property type="protein sequence ID" value="CBL16318.1"/>
    <property type="molecule type" value="Genomic_DNA"/>
</dbReference>
<dbReference type="KEGG" id="rch:RUM_00410"/>